<sequence length="294" mass="33734">MSAEVLAEEFEVLESIYPTELTKLSEREIRIAIEPDDPVDGVEPLALALDVEYTDGYPDALPNFSLEATEGELDEAEIKHLHEELQKVGEENLGMAMTFTLVTHLRERLSGLLREREERKRQEEAEKERKALEAEEARTRGTPVTVESFKAWKAKFDKELAEKRAREEEERLKGISPKEREEYKRMQTRLTGRQLFERDRTLSAEDESYNEEGAVSVDISQYDRAAQEEEENDDDRASEEALLSFHADNMSTTLDLLAPDVVATNFFKKAIYLVHRPSSLTLRDKVFAHSSNPL</sequence>
<dbReference type="Gene3D" id="3.10.110.10">
    <property type="entry name" value="Ubiquitin Conjugating Enzyme"/>
    <property type="match status" value="1"/>
</dbReference>
<comment type="caution">
    <text evidence="3">The sequence shown here is derived from an EMBL/GenBank/DDBJ whole genome shotgun (WGS) entry which is preliminary data.</text>
</comment>
<evidence type="ECO:0000256" key="1">
    <source>
        <dbReference type="SAM" id="MobiDB-lite"/>
    </source>
</evidence>
<dbReference type="InterPro" id="IPR040213">
    <property type="entry name" value="GIR2-like"/>
</dbReference>
<keyword evidence="4" id="KW-1185">Reference proteome</keyword>
<dbReference type="CDD" id="cd23823">
    <property type="entry name" value="RWD_GCN2"/>
    <property type="match status" value="1"/>
</dbReference>
<accession>A0A060SF10</accession>
<dbReference type="AlphaFoldDB" id="A0A060SF10"/>
<evidence type="ECO:0000259" key="2">
    <source>
        <dbReference type="PROSITE" id="PS50908"/>
    </source>
</evidence>
<feature type="domain" description="RWD" evidence="2">
    <location>
        <begin position="8"/>
        <end position="112"/>
    </location>
</feature>
<feature type="region of interest" description="Disordered" evidence="1">
    <location>
        <begin position="116"/>
        <end position="140"/>
    </location>
</feature>
<gene>
    <name evidence="3" type="ORF">BN946_scf184798.g115</name>
</gene>
<dbReference type="InterPro" id="IPR006575">
    <property type="entry name" value="RWD_dom"/>
</dbReference>
<proteinExistence type="predicted"/>
<dbReference type="InterPro" id="IPR016135">
    <property type="entry name" value="UBQ-conjugating_enzyme/RWD"/>
</dbReference>
<feature type="compositionally biased region" description="Basic and acidic residues" evidence="1">
    <location>
        <begin position="116"/>
        <end position="139"/>
    </location>
</feature>
<evidence type="ECO:0000313" key="3">
    <source>
        <dbReference type="EMBL" id="CDO70799.1"/>
    </source>
</evidence>
<dbReference type="SMART" id="SM00591">
    <property type="entry name" value="RWD"/>
    <property type="match status" value="1"/>
</dbReference>
<dbReference type="Pfam" id="PF16543">
    <property type="entry name" value="DFRP_C"/>
    <property type="match status" value="1"/>
</dbReference>
<dbReference type="PANTHER" id="PTHR12292">
    <property type="entry name" value="RWD DOMAIN-CONTAINING PROTEIN"/>
    <property type="match status" value="1"/>
</dbReference>
<protein>
    <recommendedName>
        <fullName evidence="2">RWD domain-containing protein</fullName>
    </recommendedName>
</protein>
<evidence type="ECO:0000313" key="4">
    <source>
        <dbReference type="Proteomes" id="UP000029665"/>
    </source>
</evidence>
<dbReference type="OMA" id="QWDEHKK"/>
<dbReference type="OrthoDB" id="277175at2759"/>
<reference evidence="3" key="1">
    <citation type="submission" date="2014-01" db="EMBL/GenBank/DDBJ databases">
        <title>The genome of the white-rot fungus Pycnoporus cinnabarinus: a basidiomycete model with a versatile arsenal for lignocellulosic biomass breakdown.</title>
        <authorList>
            <person name="Levasseur A."/>
            <person name="Lomascolo A."/>
            <person name="Ruiz-Duenas F.J."/>
            <person name="Uzan E."/>
            <person name="Piumi F."/>
            <person name="Kues U."/>
            <person name="Ram A.F.J."/>
            <person name="Murat C."/>
            <person name="Haon M."/>
            <person name="Benoit I."/>
            <person name="Arfi Y."/>
            <person name="Chevret D."/>
            <person name="Drula E."/>
            <person name="Kwon M.J."/>
            <person name="Gouret P."/>
            <person name="Lesage-Meessen L."/>
            <person name="Lombard V."/>
            <person name="Mariette J."/>
            <person name="Noirot C."/>
            <person name="Park J."/>
            <person name="Patyshakuliyeva A."/>
            <person name="Wieneger R.A.B."/>
            <person name="Wosten H.A.B."/>
            <person name="Martin F."/>
            <person name="Coutinho P.M."/>
            <person name="de Vries R."/>
            <person name="Martinez A.T."/>
            <person name="Klopp C."/>
            <person name="Pontarotti P."/>
            <person name="Henrissat B."/>
            <person name="Record E."/>
        </authorList>
    </citation>
    <scope>NUCLEOTIDE SEQUENCE [LARGE SCALE GENOMIC DNA]</scope>
    <source>
        <strain evidence="3">BRFM137</strain>
    </source>
</reference>
<dbReference type="EMBL" id="CCBP010000092">
    <property type="protein sequence ID" value="CDO70799.1"/>
    <property type="molecule type" value="Genomic_DNA"/>
</dbReference>
<dbReference type="HOGENOM" id="CLU_084528_1_0_1"/>
<dbReference type="SUPFAM" id="SSF54495">
    <property type="entry name" value="UBC-like"/>
    <property type="match status" value="1"/>
</dbReference>
<dbReference type="STRING" id="5643.A0A060SF10"/>
<dbReference type="Proteomes" id="UP000029665">
    <property type="component" value="Unassembled WGS sequence"/>
</dbReference>
<name>A0A060SF10_PYCCI</name>
<dbReference type="PROSITE" id="PS50908">
    <property type="entry name" value="RWD"/>
    <property type="match status" value="1"/>
</dbReference>
<dbReference type="Pfam" id="PF05773">
    <property type="entry name" value="RWD"/>
    <property type="match status" value="1"/>
</dbReference>
<organism evidence="3 4">
    <name type="scientific">Pycnoporus cinnabarinus</name>
    <name type="common">Cinnabar-red polypore</name>
    <name type="synonym">Trametes cinnabarina</name>
    <dbReference type="NCBI Taxonomy" id="5643"/>
    <lineage>
        <taxon>Eukaryota</taxon>
        <taxon>Fungi</taxon>
        <taxon>Dikarya</taxon>
        <taxon>Basidiomycota</taxon>
        <taxon>Agaricomycotina</taxon>
        <taxon>Agaricomycetes</taxon>
        <taxon>Polyporales</taxon>
        <taxon>Polyporaceae</taxon>
        <taxon>Trametes</taxon>
    </lineage>
</organism>
<dbReference type="InterPro" id="IPR032378">
    <property type="entry name" value="ZC3H15/TMA46_C"/>
</dbReference>